<dbReference type="AlphaFoldDB" id="A0AAJ5WQ71"/>
<keyword evidence="1" id="KW-0649">Protein kinase inhibitor</keyword>
<sequence>MAITIARLQLSSSAFEEGKRIPAVYTCEGRNINPPLSIQRLPEGTRSLALIVEDPDAPKQTFDHWVMWNIPVRETIDEDANPGINGVNSAGETGYIGPCPPSGVHRYYFHVFALDAELDLPAGINKEALLVAIESHVLARGSLMGTYEKKNKETE</sequence>
<dbReference type="PANTHER" id="PTHR30289:SF1">
    <property type="entry name" value="PEBP (PHOSPHATIDYLETHANOLAMINE-BINDING PROTEIN) FAMILY PROTEIN"/>
    <property type="match status" value="1"/>
</dbReference>
<dbReference type="InterPro" id="IPR008914">
    <property type="entry name" value="PEBP"/>
</dbReference>
<organism evidence="1 2">
    <name type="scientific">Candidatus Pseudobacter hemicellulosilyticus</name>
    <dbReference type="NCBI Taxonomy" id="3121375"/>
    <lineage>
        <taxon>Bacteria</taxon>
        <taxon>Pseudomonadati</taxon>
        <taxon>Bacteroidota</taxon>
        <taxon>Chitinophagia</taxon>
        <taxon>Chitinophagales</taxon>
        <taxon>Chitinophagaceae</taxon>
        <taxon>Pseudobacter</taxon>
    </lineage>
</organism>
<dbReference type="InterPro" id="IPR036610">
    <property type="entry name" value="PEBP-like_sf"/>
</dbReference>
<dbReference type="SUPFAM" id="SSF49777">
    <property type="entry name" value="PEBP-like"/>
    <property type="match status" value="1"/>
</dbReference>
<reference evidence="1" key="1">
    <citation type="submission" date="2023-03" db="EMBL/GenBank/DDBJ databases">
        <title>Andean soil-derived lignocellulolytic bacterial consortium as a source of novel taxa and putative plastic-active enzymes.</title>
        <authorList>
            <person name="Diaz-Garcia L."/>
            <person name="Chuvochina M."/>
            <person name="Feuerriegel G."/>
            <person name="Bunk B."/>
            <person name="Sproer C."/>
            <person name="Streit W.R."/>
            <person name="Rodriguez L.M."/>
            <person name="Overmann J."/>
            <person name="Jimenez D.J."/>
        </authorList>
    </citation>
    <scope>NUCLEOTIDE SEQUENCE</scope>
    <source>
        <strain evidence="1">MAG 7</strain>
    </source>
</reference>
<dbReference type="NCBIfam" id="TIGR00481">
    <property type="entry name" value="YbhB/YbcL family Raf kinase inhibitor-like protein"/>
    <property type="match status" value="1"/>
</dbReference>
<dbReference type="Gene3D" id="3.90.280.10">
    <property type="entry name" value="PEBP-like"/>
    <property type="match status" value="1"/>
</dbReference>
<dbReference type="EMBL" id="CP119311">
    <property type="protein sequence ID" value="WEK34722.1"/>
    <property type="molecule type" value="Genomic_DNA"/>
</dbReference>
<protein>
    <submittedName>
        <fullName evidence="1">YbhB/YbcL family Raf kinase inhibitor-like protein</fullName>
    </submittedName>
</protein>
<evidence type="ECO:0000313" key="2">
    <source>
        <dbReference type="Proteomes" id="UP001220610"/>
    </source>
</evidence>
<dbReference type="PANTHER" id="PTHR30289">
    <property type="entry name" value="UNCHARACTERIZED PROTEIN YBCL-RELATED"/>
    <property type="match status" value="1"/>
</dbReference>
<proteinExistence type="predicted"/>
<dbReference type="GO" id="GO:0004860">
    <property type="term" value="F:protein kinase inhibitor activity"/>
    <property type="evidence" value="ECO:0007669"/>
    <property type="project" value="UniProtKB-KW"/>
</dbReference>
<dbReference type="Proteomes" id="UP001220610">
    <property type="component" value="Chromosome"/>
</dbReference>
<dbReference type="InterPro" id="IPR005247">
    <property type="entry name" value="YbhB_YbcL/LppC-like"/>
</dbReference>
<dbReference type="CDD" id="cd00865">
    <property type="entry name" value="PEBP_bact_arch"/>
    <property type="match status" value="1"/>
</dbReference>
<evidence type="ECO:0000313" key="1">
    <source>
        <dbReference type="EMBL" id="WEK34722.1"/>
    </source>
</evidence>
<accession>A0AAJ5WQ71</accession>
<dbReference type="Pfam" id="PF01161">
    <property type="entry name" value="PBP"/>
    <property type="match status" value="1"/>
</dbReference>
<gene>
    <name evidence="1" type="ORF">P0Y53_19725</name>
</gene>
<name>A0AAJ5WQ71_9BACT</name>